<evidence type="ECO:0000256" key="3">
    <source>
        <dbReference type="ARBA" id="ARBA00022448"/>
    </source>
</evidence>
<evidence type="ECO:0000256" key="8">
    <source>
        <dbReference type="ARBA" id="ARBA00022927"/>
    </source>
</evidence>
<sequence length="321" mass="36123">MRVMGFVHTLGSSLDNNSDSVIYLNQIPRFCYRQDFEPISDSKYKTDRGWGCCLRSTQSMIAQFILHLYNLYPTLYMKTFSNFLASPSASPLSLFFDTPKAPFSIHNIIANGDSTQLTAGEWAKPSVAAESISNIFHSLGLNCTIFRDFLISPKLENVSYPCLLLMPGLFGLNKFDVTFLPLLEAEICMEGSLGFISGKGNSAYYVVGFDDKNFIYFDPHYTKPAFTKESTDDIQSLYSIQPKRIRTDKINPSILIGIMLHSPNDLENLQIVMTGINDSPFSILEKPSENSLDNVMDIDDLDLDDNAEEKNEKIEKDENTS</sequence>
<evidence type="ECO:0000256" key="1">
    <source>
        <dbReference type="ARBA" id="ARBA00004496"/>
    </source>
</evidence>
<dbReference type="EC" id="3.4.22.-" evidence="11"/>
<comment type="similarity">
    <text evidence="2 11">Belongs to the peptidase C54 family.</text>
</comment>
<dbReference type="Proteomes" id="UP001470230">
    <property type="component" value="Unassembled WGS sequence"/>
</dbReference>
<protein>
    <recommendedName>
        <fullName evidence="11">Cysteine protease</fullName>
        <ecNumber evidence="11">3.4.22.-</ecNumber>
    </recommendedName>
</protein>
<organism evidence="13 14">
    <name type="scientific">Tritrichomonas musculus</name>
    <dbReference type="NCBI Taxonomy" id="1915356"/>
    <lineage>
        <taxon>Eukaryota</taxon>
        <taxon>Metamonada</taxon>
        <taxon>Parabasalia</taxon>
        <taxon>Tritrichomonadida</taxon>
        <taxon>Tritrichomonadidae</taxon>
        <taxon>Tritrichomonas</taxon>
    </lineage>
</organism>
<dbReference type="Pfam" id="PF03416">
    <property type="entry name" value="Peptidase_C54"/>
    <property type="match status" value="1"/>
</dbReference>
<keyword evidence="6 11" id="KW-0378">Hydrolase</keyword>
<evidence type="ECO:0000256" key="2">
    <source>
        <dbReference type="ARBA" id="ARBA00010958"/>
    </source>
</evidence>
<dbReference type="InterPro" id="IPR046792">
    <property type="entry name" value="Peptidase_C54_cat"/>
</dbReference>
<dbReference type="GO" id="GO:0006508">
    <property type="term" value="P:proteolysis"/>
    <property type="evidence" value="ECO:0007669"/>
    <property type="project" value="UniProtKB-KW"/>
</dbReference>
<dbReference type="InterPro" id="IPR005078">
    <property type="entry name" value="Peptidase_C54"/>
</dbReference>
<evidence type="ECO:0000256" key="6">
    <source>
        <dbReference type="ARBA" id="ARBA00022801"/>
    </source>
</evidence>
<dbReference type="EMBL" id="JAPFFF010000004">
    <property type="protein sequence ID" value="KAK8891008.1"/>
    <property type="molecule type" value="Genomic_DNA"/>
</dbReference>
<comment type="function">
    <text evidence="11">Cysteine protease that plays a key role in autophagy by mediating both proteolytic activation and delipidation of ATG8 family proteins.</text>
</comment>
<name>A0ABR2KIL9_9EUKA</name>
<proteinExistence type="inferred from homology"/>
<keyword evidence="4 11" id="KW-0963">Cytoplasm</keyword>
<keyword evidence="9 11" id="KW-0072">Autophagy</keyword>
<evidence type="ECO:0000259" key="12">
    <source>
        <dbReference type="Pfam" id="PF03416"/>
    </source>
</evidence>
<evidence type="ECO:0000256" key="5">
    <source>
        <dbReference type="ARBA" id="ARBA00022670"/>
    </source>
</evidence>
<comment type="caution">
    <text evidence="13">The sequence shown here is derived from an EMBL/GenBank/DDBJ whole genome shotgun (WGS) entry which is preliminary data.</text>
</comment>
<evidence type="ECO:0000313" key="13">
    <source>
        <dbReference type="EMBL" id="KAK8891008.1"/>
    </source>
</evidence>
<dbReference type="InterPro" id="IPR038765">
    <property type="entry name" value="Papain-like_cys_pep_sf"/>
</dbReference>
<comment type="subcellular location">
    <subcellularLocation>
        <location evidence="1 11">Cytoplasm</location>
    </subcellularLocation>
</comment>
<feature type="domain" description="Peptidase C54 catalytic" evidence="12">
    <location>
        <begin position="29"/>
        <end position="269"/>
    </location>
</feature>
<keyword evidence="3" id="KW-0813">Transport</keyword>
<gene>
    <name evidence="13" type="ORF">M9Y10_028211</name>
</gene>
<evidence type="ECO:0000256" key="10">
    <source>
        <dbReference type="ARBA" id="ARBA00029362"/>
    </source>
</evidence>
<evidence type="ECO:0000313" key="14">
    <source>
        <dbReference type="Proteomes" id="UP001470230"/>
    </source>
</evidence>
<dbReference type="SUPFAM" id="SSF54001">
    <property type="entry name" value="Cysteine proteinases"/>
    <property type="match status" value="1"/>
</dbReference>
<evidence type="ECO:0000256" key="11">
    <source>
        <dbReference type="RuleBase" id="RU363115"/>
    </source>
</evidence>
<evidence type="ECO:0000256" key="7">
    <source>
        <dbReference type="ARBA" id="ARBA00022807"/>
    </source>
</evidence>
<evidence type="ECO:0000256" key="4">
    <source>
        <dbReference type="ARBA" id="ARBA00022490"/>
    </source>
</evidence>
<accession>A0ABR2KIL9</accession>
<reference evidence="13 14" key="1">
    <citation type="submission" date="2024-04" db="EMBL/GenBank/DDBJ databases">
        <title>Tritrichomonas musculus Genome.</title>
        <authorList>
            <person name="Alves-Ferreira E."/>
            <person name="Grigg M."/>
            <person name="Lorenzi H."/>
            <person name="Galac M."/>
        </authorList>
    </citation>
    <scope>NUCLEOTIDE SEQUENCE [LARGE SCALE GENOMIC DNA]</scope>
    <source>
        <strain evidence="13 14">EAF2021</strain>
    </source>
</reference>
<keyword evidence="14" id="KW-1185">Reference proteome</keyword>
<dbReference type="PANTHER" id="PTHR22624:SF49">
    <property type="entry name" value="CYSTEINE PROTEASE"/>
    <property type="match status" value="1"/>
</dbReference>
<keyword evidence="5 11" id="KW-0645">Protease</keyword>
<evidence type="ECO:0000256" key="9">
    <source>
        <dbReference type="ARBA" id="ARBA00023006"/>
    </source>
</evidence>
<dbReference type="PANTHER" id="PTHR22624">
    <property type="entry name" value="CYSTEINE PROTEASE ATG4"/>
    <property type="match status" value="1"/>
</dbReference>
<dbReference type="GO" id="GO:0008233">
    <property type="term" value="F:peptidase activity"/>
    <property type="evidence" value="ECO:0007669"/>
    <property type="project" value="UniProtKB-KW"/>
</dbReference>
<keyword evidence="7" id="KW-0788">Thiol protease</keyword>
<keyword evidence="8 11" id="KW-0653">Protein transport</keyword>
<comment type="catalytic activity">
    <reaction evidence="10">
        <text>[protein]-C-terminal L-amino acid-glycyl-phosphatidylethanolamide + H2O = [protein]-C-terminal L-amino acid-glycine + a 1,2-diacyl-sn-glycero-3-phosphoethanolamine</text>
        <dbReference type="Rhea" id="RHEA:67548"/>
        <dbReference type="Rhea" id="RHEA-COMP:17323"/>
        <dbReference type="Rhea" id="RHEA-COMP:17324"/>
        <dbReference type="ChEBI" id="CHEBI:15377"/>
        <dbReference type="ChEBI" id="CHEBI:64612"/>
        <dbReference type="ChEBI" id="CHEBI:172940"/>
        <dbReference type="ChEBI" id="CHEBI:172941"/>
    </reaction>
    <physiologicalReaction direction="left-to-right" evidence="10">
        <dbReference type="Rhea" id="RHEA:67549"/>
    </physiologicalReaction>
</comment>